<keyword evidence="7 8" id="KW-0472">Membrane</keyword>
<evidence type="ECO:0000256" key="7">
    <source>
        <dbReference type="ARBA" id="ARBA00023136"/>
    </source>
</evidence>
<proteinExistence type="inferred from homology"/>
<keyword evidence="4" id="KW-0309">Germination</keyword>
<feature type="transmembrane region" description="Helical" evidence="8">
    <location>
        <begin position="75"/>
        <end position="98"/>
    </location>
</feature>
<accession>A0ABS1THD3</accession>
<evidence type="ECO:0000256" key="5">
    <source>
        <dbReference type="ARBA" id="ARBA00022692"/>
    </source>
</evidence>
<dbReference type="Proteomes" id="UP000632377">
    <property type="component" value="Unassembled WGS sequence"/>
</dbReference>
<keyword evidence="6 8" id="KW-1133">Transmembrane helix</keyword>
<dbReference type="NCBIfam" id="TIGR00912">
    <property type="entry name" value="2A0309"/>
    <property type="match status" value="1"/>
</dbReference>
<keyword evidence="5 8" id="KW-0812">Transmembrane</keyword>
<evidence type="ECO:0000256" key="8">
    <source>
        <dbReference type="SAM" id="Phobius"/>
    </source>
</evidence>
<feature type="transmembrane region" description="Helical" evidence="8">
    <location>
        <begin position="42"/>
        <end position="63"/>
    </location>
</feature>
<comment type="subcellular location">
    <subcellularLocation>
        <location evidence="1">Membrane</location>
        <topology evidence="1">Multi-pass membrane protein</topology>
    </subcellularLocation>
</comment>
<dbReference type="EMBL" id="JAESWC010000025">
    <property type="protein sequence ID" value="MBL4938636.1"/>
    <property type="molecule type" value="Genomic_DNA"/>
</dbReference>
<evidence type="ECO:0000256" key="2">
    <source>
        <dbReference type="ARBA" id="ARBA00007998"/>
    </source>
</evidence>
<sequence>MNNPSNNSVDSRQLIFLSVGTIVGIGALSLPNDLVKKSGQDAWIAGILGAVFPLYLGTLWLFVAKKYPDKNILDLSKLCFGKILGTFLNFLLFLMFLYRTTSVASGLCNIFLISLASYQTQLKLLIVFLLIGSITAYKDLRILGRLNTLIFFITIILSSILVFAFKEGNYRNLLPVFQASPVNIIKSTKESLFAYNGIEIIFIASPFLVEKDKLAGCIYKTIFIVIGIYFWFVFITIYFLGIDLIPKYVWSVSTVPKAVVIPVVSNFRLIFMMFWSVIIFKTLSNFYFLSAFTLKDIFKKVNKKIIFIVIFILSLYLSLQYKDEITRRSINSRLAVIDAIFSVAYTTVIAFICHLKKGANDES</sequence>
<keyword evidence="3" id="KW-0813">Transport</keyword>
<name>A0ABS1THD3_9CLOT</name>
<evidence type="ECO:0000313" key="10">
    <source>
        <dbReference type="Proteomes" id="UP000632377"/>
    </source>
</evidence>
<comment type="caution">
    <text evidence="9">The sequence shown here is derived from an EMBL/GenBank/DDBJ whole genome shotgun (WGS) entry which is preliminary data.</text>
</comment>
<dbReference type="PANTHER" id="PTHR34975:SF2">
    <property type="entry name" value="SPORE GERMINATION PROTEIN A2"/>
    <property type="match status" value="1"/>
</dbReference>
<feature type="transmembrane region" description="Helical" evidence="8">
    <location>
        <begin position="12"/>
        <end position="30"/>
    </location>
</feature>
<organism evidence="9 10">
    <name type="scientific">Clostridium rhizosphaerae</name>
    <dbReference type="NCBI Taxonomy" id="2803861"/>
    <lineage>
        <taxon>Bacteria</taxon>
        <taxon>Bacillati</taxon>
        <taxon>Bacillota</taxon>
        <taxon>Clostridia</taxon>
        <taxon>Eubacteriales</taxon>
        <taxon>Clostridiaceae</taxon>
        <taxon>Clostridium</taxon>
    </lineage>
</organism>
<feature type="transmembrane region" description="Helical" evidence="8">
    <location>
        <begin position="146"/>
        <end position="165"/>
    </location>
</feature>
<dbReference type="Gene3D" id="1.20.1740.10">
    <property type="entry name" value="Amino acid/polyamine transporter I"/>
    <property type="match status" value="1"/>
</dbReference>
<evidence type="ECO:0000256" key="4">
    <source>
        <dbReference type="ARBA" id="ARBA00022544"/>
    </source>
</evidence>
<comment type="similarity">
    <text evidence="2">Belongs to the amino acid-polyamine-organocation (APC) superfamily. Spore germination protein (SGP) (TC 2.A.3.9) family.</text>
</comment>
<reference evidence="9 10" key="1">
    <citation type="submission" date="2021-01" db="EMBL/GenBank/DDBJ databases">
        <title>Genome public.</title>
        <authorList>
            <person name="Liu C."/>
            <person name="Sun Q."/>
        </authorList>
    </citation>
    <scope>NUCLEOTIDE SEQUENCE [LARGE SCALE GENOMIC DNA]</scope>
    <source>
        <strain evidence="9 10">YIM B02515</strain>
    </source>
</reference>
<dbReference type="PANTHER" id="PTHR34975">
    <property type="entry name" value="SPORE GERMINATION PROTEIN A2"/>
    <property type="match status" value="1"/>
</dbReference>
<dbReference type="RefSeq" id="WP_202751396.1">
    <property type="nucleotide sequence ID" value="NZ_JAESWC010000025.1"/>
</dbReference>
<evidence type="ECO:0000256" key="6">
    <source>
        <dbReference type="ARBA" id="ARBA00022989"/>
    </source>
</evidence>
<dbReference type="InterPro" id="IPR004761">
    <property type="entry name" value="Spore_GerAB"/>
</dbReference>
<feature type="transmembrane region" description="Helical" evidence="8">
    <location>
        <begin position="192"/>
        <end position="209"/>
    </location>
</feature>
<feature type="transmembrane region" description="Helical" evidence="8">
    <location>
        <begin position="110"/>
        <end position="134"/>
    </location>
</feature>
<feature type="transmembrane region" description="Helical" evidence="8">
    <location>
        <begin position="301"/>
        <end position="319"/>
    </location>
</feature>
<dbReference type="Pfam" id="PF03845">
    <property type="entry name" value="Spore_permease"/>
    <property type="match status" value="1"/>
</dbReference>
<evidence type="ECO:0000256" key="1">
    <source>
        <dbReference type="ARBA" id="ARBA00004141"/>
    </source>
</evidence>
<keyword evidence="10" id="KW-1185">Reference proteome</keyword>
<evidence type="ECO:0000256" key="3">
    <source>
        <dbReference type="ARBA" id="ARBA00022448"/>
    </source>
</evidence>
<evidence type="ECO:0000313" key="9">
    <source>
        <dbReference type="EMBL" id="MBL4938636.1"/>
    </source>
</evidence>
<feature type="transmembrane region" description="Helical" evidence="8">
    <location>
        <begin position="334"/>
        <end position="355"/>
    </location>
</feature>
<gene>
    <name evidence="9" type="ORF">JK636_23300</name>
</gene>
<protein>
    <submittedName>
        <fullName evidence="9">Endospore germination permease</fullName>
    </submittedName>
</protein>
<feature type="transmembrane region" description="Helical" evidence="8">
    <location>
        <begin position="221"/>
        <end position="240"/>
    </location>
</feature>